<dbReference type="SUPFAM" id="SSF48452">
    <property type="entry name" value="TPR-like"/>
    <property type="match status" value="1"/>
</dbReference>
<accession>A0A0C9VZH3</accession>
<feature type="domain" description="NB-ARC" evidence="1">
    <location>
        <begin position="223"/>
        <end position="393"/>
    </location>
</feature>
<dbReference type="Gene3D" id="3.40.50.300">
    <property type="entry name" value="P-loop containing nucleotide triphosphate hydrolases"/>
    <property type="match status" value="1"/>
</dbReference>
<keyword evidence="3" id="KW-1185">Reference proteome</keyword>
<dbReference type="PANTHER" id="PTHR47691">
    <property type="entry name" value="REGULATOR-RELATED"/>
    <property type="match status" value="1"/>
</dbReference>
<dbReference type="InterPro" id="IPR002182">
    <property type="entry name" value="NB-ARC"/>
</dbReference>
<organism evidence="2 3">
    <name type="scientific">Hydnomerulius pinastri MD-312</name>
    <dbReference type="NCBI Taxonomy" id="994086"/>
    <lineage>
        <taxon>Eukaryota</taxon>
        <taxon>Fungi</taxon>
        <taxon>Dikarya</taxon>
        <taxon>Basidiomycota</taxon>
        <taxon>Agaricomycotina</taxon>
        <taxon>Agaricomycetes</taxon>
        <taxon>Agaricomycetidae</taxon>
        <taxon>Boletales</taxon>
        <taxon>Boletales incertae sedis</taxon>
        <taxon>Leucogyrophana</taxon>
    </lineage>
</organism>
<dbReference type="OrthoDB" id="1534087at2759"/>
<evidence type="ECO:0000259" key="1">
    <source>
        <dbReference type="Pfam" id="PF00931"/>
    </source>
</evidence>
<dbReference type="AlphaFoldDB" id="A0A0C9VZH3"/>
<protein>
    <recommendedName>
        <fullName evidence="1">NB-ARC domain-containing protein</fullName>
    </recommendedName>
</protein>
<evidence type="ECO:0000313" key="3">
    <source>
        <dbReference type="Proteomes" id="UP000053820"/>
    </source>
</evidence>
<dbReference type="Gene3D" id="1.25.40.10">
    <property type="entry name" value="Tetratricopeptide repeat domain"/>
    <property type="match status" value="1"/>
</dbReference>
<dbReference type="InterPro" id="IPR027417">
    <property type="entry name" value="P-loop_NTPase"/>
</dbReference>
<dbReference type="PANTHER" id="PTHR47691:SF3">
    <property type="entry name" value="HTH-TYPE TRANSCRIPTIONAL REGULATOR RV0890C-RELATED"/>
    <property type="match status" value="1"/>
</dbReference>
<sequence length="1002" mass="110994">MELPTGSQGQRRSAESVVSKLKNMVSRVRRNLSATVTTDTSSTFQQDDGMDWSEDIATLLDQTMVEVGTAQQLVSSDATKEALLLISKLLAAIKDTGKNKDAFRGLIFQCNRAGRVLRHASQAVNQDGVPSLEGVVSELKSLIIHIIEALPKNGRHGFWSRKSSLTSGTIPKIDEWVANFDRVLSLILLIDTGNTRTHGESTPSNVRALIDITCQPPALFGRDEAVNQIVKILITSDHRHVILCGSGGSGKNTLAKAVLNDPGIGARYEDRWFFIHFDDLHNFQMTYDSFINHVARELQVSASNITSHPVIVDFLGLGDVLLVFDCAEMFLDLRSSEGARIRKTLTEFGTLPGVTIMMTSRSTELPSSFELPYTLFHVPDLQPESAHEAFCSVYQTDDATSMAEWLSSMGIHNPLSVNLLARAADANKWTVKEIRDAWDARRDRSMQDISDPRHLTLGHCIEVSLHAPSTRWFRGEAKRTLAVLALLPQGVPKRLASLVGILSSLPYPVEMVAILCKHGLLYPKGEFYTMNPSVRQYMLDAVPPEHLDVAILKQVRLQFPYLLAQESTALNTIVLQDSNAEAMVAFELANLSLPDVDLETACKHLATFVHALLRYKPRPTCLRGVLTTLAGRLLLENSTSELEASIDLGPLMKAFAVFSAYHLAIGEHAASVDLFKITHDLALAQGESAVAMECICHQADACRMLGQYRAAKELIERAQESSIWECGSVPKKGFASWVLSMSKLQMEVKPEQALFTESSAHFQTANVTFGLHVSKALEAFTLGAVDGDWRAARMRLEASLASITDDDDDQGPYLYTLAPVAFLENQLDKAQEYVHRARECYLRDGDMIQANRMLVEEALICGHRRQFEEATELLHQATTELEKLTKPSPQNECLALYTSACISLWLGTRAEAKLSFERVRNNCTEQQEYHLRAQCLRALGEIMFLDGDVEAAGTAFDTIVTLCRAMGIPPTSLYRSHVLRGLGNQFKQWQAFLNGSSPVTVY</sequence>
<proteinExistence type="predicted"/>
<gene>
    <name evidence="2" type="ORF">HYDPIDRAFT_29195</name>
</gene>
<dbReference type="HOGENOM" id="CLU_299359_0_0_1"/>
<dbReference type="Proteomes" id="UP000053820">
    <property type="component" value="Unassembled WGS sequence"/>
</dbReference>
<dbReference type="SUPFAM" id="SSF52540">
    <property type="entry name" value="P-loop containing nucleoside triphosphate hydrolases"/>
    <property type="match status" value="1"/>
</dbReference>
<dbReference type="Pfam" id="PF00931">
    <property type="entry name" value="NB-ARC"/>
    <property type="match status" value="1"/>
</dbReference>
<name>A0A0C9VZH3_9AGAM</name>
<dbReference type="EMBL" id="KN839849">
    <property type="protein sequence ID" value="KIJ63845.1"/>
    <property type="molecule type" value="Genomic_DNA"/>
</dbReference>
<dbReference type="InterPro" id="IPR011990">
    <property type="entry name" value="TPR-like_helical_dom_sf"/>
</dbReference>
<reference evidence="2 3" key="1">
    <citation type="submission" date="2014-04" db="EMBL/GenBank/DDBJ databases">
        <title>Evolutionary Origins and Diversification of the Mycorrhizal Mutualists.</title>
        <authorList>
            <consortium name="DOE Joint Genome Institute"/>
            <consortium name="Mycorrhizal Genomics Consortium"/>
            <person name="Kohler A."/>
            <person name="Kuo A."/>
            <person name="Nagy L.G."/>
            <person name="Floudas D."/>
            <person name="Copeland A."/>
            <person name="Barry K.W."/>
            <person name="Cichocki N."/>
            <person name="Veneault-Fourrey C."/>
            <person name="LaButti K."/>
            <person name="Lindquist E.A."/>
            <person name="Lipzen A."/>
            <person name="Lundell T."/>
            <person name="Morin E."/>
            <person name="Murat C."/>
            <person name="Riley R."/>
            <person name="Ohm R."/>
            <person name="Sun H."/>
            <person name="Tunlid A."/>
            <person name="Henrissat B."/>
            <person name="Grigoriev I.V."/>
            <person name="Hibbett D.S."/>
            <person name="Martin F."/>
        </authorList>
    </citation>
    <scope>NUCLEOTIDE SEQUENCE [LARGE SCALE GENOMIC DNA]</scope>
    <source>
        <strain evidence="2 3">MD-312</strain>
    </source>
</reference>
<dbReference type="GO" id="GO:0043531">
    <property type="term" value="F:ADP binding"/>
    <property type="evidence" value="ECO:0007669"/>
    <property type="project" value="InterPro"/>
</dbReference>
<evidence type="ECO:0000313" key="2">
    <source>
        <dbReference type="EMBL" id="KIJ63845.1"/>
    </source>
</evidence>